<dbReference type="AlphaFoldDB" id="A0A1F4U9Q0"/>
<sequence length="85" mass="9716">MKLFVYFIKIYQNTLGLILPASCRFEPTCSCYAIQALKKHGAIAGFFLTIRRIIRCNPWVAGGYDPVPEKLTNIFKVHERSGIHE</sequence>
<comment type="similarity">
    <text evidence="1">Belongs to the UPF0161 family.</text>
</comment>
<keyword evidence="1" id="KW-0472">Membrane</keyword>
<comment type="caution">
    <text evidence="2">The sequence shown here is derived from an EMBL/GenBank/DDBJ whole genome shotgun (WGS) entry which is preliminary data.</text>
</comment>
<reference evidence="2 3" key="1">
    <citation type="journal article" date="2016" name="Nat. Commun.">
        <title>Thousands of microbial genomes shed light on interconnected biogeochemical processes in an aquifer system.</title>
        <authorList>
            <person name="Anantharaman K."/>
            <person name="Brown C.T."/>
            <person name="Hug L.A."/>
            <person name="Sharon I."/>
            <person name="Castelle C.J."/>
            <person name="Probst A.J."/>
            <person name="Thomas B.C."/>
            <person name="Singh A."/>
            <person name="Wilkins M.J."/>
            <person name="Karaoz U."/>
            <person name="Brodie E.L."/>
            <person name="Williams K.H."/>
            <person name="Hubbard S.S."/>
            <person name="Banfield J.F."/>
        </authorList>
    </citation>
    <scope>NUCLEOTIDE SEQUENCE [LARGE SCALE GENOMIC DNA]</scope>
</reference>
<accession>A0A1F4U9Q0</accession>
<dbReference type="NCBIfam" id="TIGR00278">
    <property type="entry name" value="membrane protein insertion efficiency factor YidD"/>
    <property type="match status" value="1"/>
</dbReference>
<dbReference type="GO" id="GO:0005886">
    <property type="term" value="C:plasma membrane"/>
    <property type="evidence" value="ECO:0007669"/>
    <property type="project" value="UniProtKB-SubCell"/>
</dbReference>
<dbReference type="InterPro" id="IPR002696">
    <property type="entry name" value="Membr_insert_effic_factor_YidD"/>
</dbReference>
<proteinExistence type="inferred from homology"/>
<comment type="subcellular location">
    <subcellularLocation>
        <location evidence="1">Cell membrane</location>
        <topology evidence="1">Peripheral membrane protein</topology>
        <orientation evidence="1">Cytoplasmic side</orientation>
    </subcellularLocation>
</comment>
<dbReference type="Proteomes" id="UP000177025">
    <property type="component" value="Unassembled WGS sequence"/>
</dbReference>
<comment type="function">
    <text evidence="1">Could be involved in insertion of integral membrane proteins into the membrane.</text>
</comment>
<keyword evidence="1" id="KW-1003">Cell membrane</keyword>
<organism evidence="2 3">
    <name type="scientific">candidate division WOR-3 bacterium RBG_13_43_14</name>
    <dbReference type="NCBI Taxonomy" id="1802590"/>
    <lineage>
        <taxon>Bacteria</taxon>
        <taxon>Bacteria division WOR-3</taxon>
    </lineage>
</organism>
<dbReference type="PANTHER" id="PTHR33383">
    <property type="entry name" value="MEMBRANE PROTEIN INSERTION EFFICIENCY FACTOR-RELATED"/>
    <property type="match status" value="1"/>
</dbReference>
<name>A0A1F4U9Q0_UNCW3</name>
<evidence type="ECO:0000313" key="2">
    <source>
        <dbReference type="EMBL" id="OGC41665.1"/>
    </source>
</evidence>
<protein>
    <recommendedName>
        <fullName evidence="1">Putative membrane protein insertion efficiency factor</fullName>
    </recommendedName>
</protein>
<dbReference type="EMBL" id="MEUM01000099">
    <property type="protein sequence ID" value="OGC41665.1"/>
    <property type="molecule type" value="Genomic_DNA"/>
</dbReference>
<dbReference type="Pfam" id="PF01809">
    <property type="entry name" value="YidD"/>
    <property type="match status" value="1"/>
</dbReference>
<dbReference type="PANTHER" id="PTHR33383:SF1">
    <property type="entry name" value="MEMBRANE PROTEIN INSERTION EFFICIENCY FACTOR-RELATED"/>
    <property type="match status" value="1"/>
</dbReference>
<dbReference type="HAMAP" id="MF_00386">
    <property type="entry name" value="UPF0161_YidD"/>
    <property type="match status" value="1"/>
</dbReference>
<evidence type="ECO:0000256" key="1">
    <source>
        <dbReference type="HAMAP-Rule" id="MF_00386"/>
    </source>
</evidence>
<gene>
    <name evidence="2" type="ORF">A2Y85_04085</name>
</gene>
<evidence type="ECO:0000313" key="3">
    <source>
        <dbReference type="Proteomes" id="UP000177025"/>
    </source>
</evidence>
<dbReference type="SMART" id="SM01234">
    <property type="entry name" value="Haemolytic"/>
    <property type="match status" value="1"/>
</dbReference>